<keyword evidence="5" id="KW-0552">Olfaction</keyword>
<evidence type="ECO:0000256" key="4">
    <source>
        <dbReference type="ARBA" id="ARBA00022692"/>
    </source>
</evidence>
<evidence type="ECO:0000256" key="7">
    <source>
        <dbReference type="ARBA" id="ARBA00023136"/>
    </source>
</evidence>
<dbReference type="GO" id="GO:0005549">
    <property type="term" value="F:odorant binding"/>
    <property type="evidence" value="ECO:0007669"/>
    <property type="project" value="InterPro"/>
</dbReference>
<comment type="subcellular location">
    <subcellularLocation>
        <location evidence="1">Cell membrane</location>
        <topology evidence="1">Multi-pass membrane protein</topology>
    </subcellularLocation>
</comment>
<reference evidence="10" key="1">
    <citation type="journal article" date="2020" name="Front. Physiol.">
        <title>Identification and Expression Profile of Olfactory Receptor Genes Based on Apriona germari (Hope) Antennal Transcriptome.</title>
        <authorList>
            <person name="Qian J.L."/>
            <person name="Mang D.Z."/>
            <person name="Lv G.C."/>
            <person name="Ye J."/>
            <person name="Li Z.Q."/>
            <person name="Chu B."/>
            <person name="Sun L."/>
            <person name="Liu Y.J."/>
            <person name="Zhang L.W."/>
        </authorList>
    </citation>
    <scope>NUCLEOTIDE SEQUENCE</scope>
    <source>
        <tissue evidence="10">Antenna</tissue>
    </source>
</reference>
<evidence type="ECO:0000313" key="10">
    <source>
        <dbReference type="EMBL" id="QNH68038.1"/>
    </source>
</evidence>
<keyword evidence="4" id="KW-0812">Transmembrane</keyword>
<accession>A0A7H9SQY4</accession>
<evidence type="ECO:0000256" key="9">
    <source>
        <dbReference type="ARBA" id="ARBA00023224"/>
    </source>
</evidence>
<dbReference type="GO" id="GO:0005886">
    <property type="term" value="C:plasma membrane"/>
    <property type="evidence" value="ECO:0007669"/>
    <property type="project" value="UniProtKB-SubCell"/>
</dbReference>
<dbReference type="GO" id="GO:0004984">
    <property type="term" value="F:olfactory receptor activity"/>
    <property type="evidence" value="ECO:0007669"/>
    <property type="project" value="InterPro"/>
</dbReference>
<keyword evidence="6" id="KW-1133">Transmembrane helix</keyword>
<dbReference type="Pfam" id="PF02949">
    <property type="entry name" value="7tm_6"/>
    <property type="match status" value="1"/>
</dbReference>
<dbReference type="AlphaFoldDB" id="A0A7H9SQY4"/>
<reference evidence="10" key="2">
    <citation type="submission" date="2020-06" db="EMBL/GenBank/DDBJ databases">
        <authorList>
            <person name="Qian J."/>
        </authorList>
    </citation>
    <scope>NUCLEOTIDE SEQUENCE</scope>
    <source>
        <tissue evidence="10">Antenna</tissue>
    </source>
</reference>
<evidence type="ECO:0000256" key="1">
    <source>
        <dbReference type="ARBA" id="ARBA00004651"/>
    </source>
</evidence>
<keyword evidence="2" id="KW-1003">Cell membrane</keyword>
<evidence type="ECO:0000256" key="3">
    <source>
        <dbReference type="ARBA" id="ARBA00022606"/>
    </source>
</evidence>
<proteinExistence type="evidence at transcript level"/>
<dbReference type="EMBL" id="MT598229">
    <property type="protein sequence ID" value="QNH68038.1"/>
    <property type="molecule type" value="mRNA"/>
</dbReference>
<name>A0A7H9SQY4_APRGE</name>
<keyword evidence="7" id="KW-0472">Membrane</keyword>
<evidence type="ECO:0000256" key="6">
    <source>
        <dbReference type="ARBA" id="ARBA00022989"/>
    </source>
</evidence>
<keyword evidence="8 10" id="KW-0675">Receptor</keyword>
<sequence>MLLKELLTHITDDIMVGSSDVEKFNSVHFQKTIMDRLKICAEHHSRLLNFGKNIESFCSLVLVPQLIMTYASLVVNGFVLSTDRSDVSKTVILFNLSMSTLLQLILFALPSSQLNGQSLSVLDAVYDSKWYLFNAPMKRACTFIMMNGQEGICIKAGGIAKIDNPLLVDMLQRVFSAITLLRALVEG</sequence>
<keyword evidence="9" id="KW-0807">Transducer</keyword>
<evidence type="ECO:0000256" key="8">
    <source>
        <dbReference type="ARBA" id="ARBA00023170"/>
    </source>
</evidence>
<evidence type="ECO:0000256" key="2">
    <source>
        <dbReference type="ARBA" id="ARBA00022475"/>
    </source>
</evidence>
<organism evidence="10">
    <name type="scientific">Apriona germarii</name>
    <name type="common">Mulberry longhorn beetle</name>
    <name type="synonym">Lamia germarii</name>
    <dbReference type="NCBI Taxonomy" id="157307"/>
    <lineage>
        <taxon>Eukaryota</taxon>
        <taxon>Metazoa</taxon>
        <taxon>Ecdysozoa</taxon>
        <taxon>Arthropoda</taxon>
        <taxon>Hexapoda</taxon>
        <taxon>Insecta</taxon>
        <taxon>Pterygota</taxon>
        <taxon>Neoptera</taxon>
        <taxon>Endopterygota</taxon>
        <taxon>Coleoptera</taxon>
        <taxon>Polyphaga</taxon>
        <taxon>Cucujiformia</taxon>
        <taxon>Chrysomeloidea</taxon>
        <taxon>Cerambycidae</taxon>
        <taxon>Lamiinae</taxon>
        <taxon>Batocerini</taxon>
        <taxon>Apriona</taxon>
    </lineage>
</organism>
<dbReference type="PANTHER" id="PTHR21137:SF35">
    <property type="entry name" value="ODORANT RECEPTOR 19A-RELATED"/>
    <property type="match status" value="1"/>
</dbReference>
<dbReference type="PANTHER" id="PTHR21137">
    <property type="entry name" value="ODORANT RECEPTOR"/>
    <property type="match status" value="1"/>
</dbReference>
<dbReference type="GO" id="GO:0007165">
    <property type="term" value="P:signal transduction"/>
    <property type="evidence" value="ECO:0007669"/>
    <property type="project" value="UniProtKB-KW"/>
</dbReference>
<evidence type="ECO:0000256" key="5">
    <source>
        <dbReference type="ARBA" id="ARBA00022725"/>
    </source>
</evidence>
<keyword evidence="3" id="KW-0716">Sensory transduction</keyword>
<dbReference type="InterPro" id="IPR004117">
    <property type="entry name" value="7tm6_olfct_rcpt"/>
</dbReference>
<protein>
    <submittedName>
        <fullName evidence="10">Odorant receptor 12</fullName>
    </submittedName>
</protein>